<dbReference type="AlphaFoldDB" id="A0A7K0FQ72"/>
<dbReference type="PROSITE" id="PS51078">
    <property type="entry name" value="ICLR_ED"/>
    <property type="match status" value="1"/>
</dbReference>
<keyword evidence="3" id="KW-0804">Transcription</keyword>
<sequence>MIQVINRAIDIIEYVANNPKEPKLMGHIADDLNLNTATCANIIKTLVDRGFLKKADKEKGYLLGDNFTEIASGSFGYKQLLDRAEPELLLAQQTLQENCLIAVLKENKRIILKHLIANQLVQATTADEKNAYDASTGRLLVAMLPDKELAQYIKRFGLPDKSIWPEASSRAQLLEQIAIIKKQGYVLIEDSVQVIGIGTPIYQNGKVVAGFSIYMPAFRFNHEVKELMIKTALEAARNISIE</sequence>
<dbReference type="Gene3D" id="1.10.10.10">
    <property type="entry name" value="Winged helix-like DNA-binding domain superfamily/Winged helix DNA-binding domain"/>
    <property type="match status" value="1"/>
</dbReference>
<evidence type="ECO:0000259" key="4">
    <source>
        <dbReference type="PROSITE" id="PS51077"/>
    </source>
</evidence>
<dbReference type="RefSeq" id="WP_154288213.1">
    <property type="nucleotide sequence ID" value="NZ_WKJI01000003.1"/>
</dbReference>
<feature type="domain" description="IclR-ED" evidence="5">
    <location>
        <begin position="66"/>
        <end position="242"/>
    </location>
</feature>
<evidence type="ECO:0000256" key="1">
    <source>
        <dbReference type="ARBA" id="ARBA00023015"/>
    </source>
</evidence>
<dbReference type="GO" id="GO:0045892">
    <property type="term" value="P:negative regulation of DNA-templated transcription"/>
    <property type="evidence" value="ECO:0007669"/>
    <property type="project" value="TreeGrafter"/>
</dbReference>
<comment type="caution">
    <text evidence="6">The sequence shown here is derived from an EMBL/GenBank/DDBJ whole genome shotgun (WGS) entry which is preliminary data.</text>
</comment>
<name>A0A7K0FQ72_9SPHI</name>
<dbReference type="Pfam" id="PF01614">
    <property type="entry name" value="IclR_C"/>
    <property type="match status" value="1"/>
</dbReference>
<dbReference type="SMART" id="SM00346">
    <property type="entry name" value="HTH_ICLR"/>
    <property type="match status" value="1"/>
</dbReference>
<dbReference type="InterPro" id="IPR050707">
    <property type="entry name" value="HTH_MetabolicPath_Reg"/>
</dbReference>
<organism evidence="6 7">
    <name type="scientific">Pedobacter puniceum</name>
    <dbReference type="NCBI Taxonomy" id="2666136"/>
    <lineage>
        <taxon>Bacteria</taxon>
        <taxon>Pseudomonadati</taxon>
        <taxon>Bacteroidota</taxon>
        <taxon>Sphingobacteriia</taxon>
        <taxon>Sphingobacteriales</taxon>
        <taxon>Sphingobacteriaceae</taxon>
        <taxon>Pedobacter</taxon>
    </lineage>
</organism>
<dbReference type="GO" id="GO:0003677">
    <property type="term" value="F:DNA binding"/>
    <property type="evidence" value="ECO:0007669"/>
    <property type="project" value="UniProtKB-KW"/>
</dbReference>
<evidence type="ECO:0000256" key="2">
    <source>
        <dbReference type="ARBA" id="ARBA00023125"/>
    </source>
</evidence>
<evidence type="ECO:0000256" key="3">
    <source>
        <dbReference type="ARBA" id="ARBA00023163"/>
    </source>
</evidence>
<evidence type="ECO:0000259" key="5">
    <source>
        <dbReference type="PROSITE" id="PS51078"/>
    </source>
</evidence>
<reference evidence="6 7" key="1">
    <citation type="submission" date="2019-11" db="EMBL/GenBank/DDBJ databases">
        <authorList>
            <person name="Cheng Q."/>
            <person name="Yang Z."/>
        </authorList>
    </citation>
    <scope>NUCLEOTIDE SEQUENCE [LARGE SCALE GENOMIC DNA]</scope>
    <source>
        <strain evidence="6 7">HX-22-1</strain>
    </source>
</reference>
<dbReference type="InterPro" id="IPR036390">
    <property type="entry name" value="WH_DNA-bd_sf"/>
</dbReference>
<dbReference type="PANTHER" id="PTHR30136">
    <property type="entry name" value="HELIX-TURN-HELIX TRANSCRIPTIONAL REGULATOR, ICLR FAMILY"/>
    <property type="match status" value="1"/>
</dbReference>
<accession>A0A7K0FQ72</accession>
<dbReference type="Proteomes" id="UP000462931">
    <property type="component" value="Unassembled WGS sequence"/>
</dbReference>
<evidence type="ECO:0008006" key="8">
    <source>
        <dbReference type="Google" id="ProtNLM"/>
    </source>
</evidence>
<dbReference type="SUPFAM" id="SSF55781">
    <property type="entry name" value="GAF domain-like"/>
    <property type="match status" value="1"/>
</dbReference>
<dbReference type="InterPro" id="IPR014757">
    <property type="entry name" value="Tscrpt_reg_IclR_C"/>
</dbReference>
<dbReference type="PANTHER" id="PTHR30136:SF35">
    <property type="entry name" value="HTH-TYPE TRANSCRIPTIONAL REGULATOR RV1719"/>
    <property type="match status" value="1"/>
</dbReference>
<keyword evidence="7" id="KW-1185">Reference proteome</keyword>
<dbReference type="InterPro" id="IPR029016">
    <property type="entry name" value="GAF-like_dom_sf"/>
</dbReference>
<evidence type="ECO:0000313" key="6">
    <source>
        <dbReference type="EMBL" id="MRX48118.1"/>
    </source>
</evidence>
<keyword evidence="2" id="KW-0238">DNA-binding</keyword>
<evidence type="ECO:0000313" key="7">
    <source>
        <dbReference type="Proteomes" id="UP000462931"/>
    </source>
</evidence>
<keyword evidence="1" id="KW-0805">Transcription regulation</keyword>
<proteinExistence type="predicted"/>
<dbReference type="InterPro" id="IPR005471">
    <property type="entry name" value="Tscrpt_reg_IclR_N"/>
</dbReference>
<dbReference type="SUPFAM" id="SSF46785">
    <property type="entry name" value="Winged helix' DNA-binding domain"/>
    <property type="match status" value="1"/>
</dbReference>
<dbReference type="InterPro" id="IPR036388">
    <property type="entry name" value="WH-like_DNA-bd_sf"/>
</dbReference>
<dbReference type="EMBL" id="WKJI01000003">
    <property type="protein sequence ID" value="MRX48118.1"/>
    <property type="molecule type" value="Genomic_DNA"/>
</dbReference>
<protein>
    <recommendedName>
        <fullName evidence="8">Helix-turn-helix domain-containing protein</fullName>
    </recommendedName>
</protein>
<gene>
    <name evidence="6" type="ORF">GJJ64_13045</name>
</gene>
<dbReference type="Gene3D" id="3.30.450.40">
    <property type="match status" value="1"/>
</dbReference>
<dbReference type="PROSITE" id="PS51077">
    <property type="entry name" value="HTH_ICLR"/>
    <property type="match status" value="1"/>
</dbReference>
<feature type="domain" description="HTH iclR-type" evidence="4">
    <location>
        <begin position="2"/>
        <end position="65"/>
    </location>
</feature>
<dbReference type="GO" id="GO:0003700">
    <property type="term" value="F:DNA-binding transcription factor activity"/>
    <property type="evidence" value="ECO:0007669"/>
    <property type="project" value="TreeGrafter"/>
</dbReference>